<dbReference type="PANTHER" id="PTHR30055:SF234">
    <property type="entry name" value="HTH-TYPE TRANSCRIPTIONAL REGULATOR BETI"/>
    <property type="match status" value="1"/>
</dbReference>
<dbReference type="GO" id="GO:0003700">
    <property type="term" value="F:DNA-binding transcription factor activity"/>
    <property type="evidence" value="ECO:0007669"/>
    <property type="project" value="TreeGrafter"/>
</dbReference>
<comment type="caution">
    <text evidence="6">The sequence shown here is derived from an EMBL/GenBank/DDBJ whole genome shotgun (WGS) entry which is preliminary data.</text>
</comment>
<accession>A0A918TZ22</accession>
<reference evidence="6" key="1">
    <citation type="journal article" date="2014" name="Int. J. Syst. Evol. Microbiol.">
        <title>Complete genome sequence of Corynebacterium casei LMG S-19264T (=DSM 44701T), isolated from a smear-ripened cheese.</title>
        <authorList>
            <consortium name="US DOE Joint Genome Institute (JGI-PGF)"/>
            <person name="Walter F."/>
            <person name="Albersmeier A."/>
            <person name="Kalinowski J."/>
            <person name="Ruckert C."/>
        </authorList>
    </citation>
    <scope>NUCLEOTIDE SEQUENCE</scope>
    <source>
        <strain evidence="6">JCM 4633</strain>
    </source>
</reference>
<dbReference type="AlphaFoldDB" id="A0A918TZ22"/>
<dbReference type="PROSITE" id="PS50977">
    <property type="entry name" value="HTH_TETR_2"/>
    <property type="match status" value="1"/>
</dbReference>
<evidence type="ECO:0000259" key="5">
    <source>
        <dbReference type="PROSITE" id="PS50977"/>
    </source>
</evidence>
<keyword evidence="2 4" id="KW-0238">DNA-binding</keyword>
<dbReference type="GO" id="GO:0000976">
    <property type="term" value="F:transcription cis-regulatory region binding"/>
    <property type="evidence" value="ECO:0007669"/>
    <property type="project" value="TreeGrafter"/>
</dbReference>
<dbReference type="Pfam" id="PF21597">
    <property type="entry name" value="TetR_C_43"/>
    <property type="match status" value="1"/>
</dbReference>
<keyword evidence="1" id="KW-0805">Transcription regulation</keyword>
<gene>
    <name evidence="6" type="ORF">GCM10010507_54800</name>
</gene>
<dbReference type="InterPro" id="IPR001647">
    <property type="entry name" value="HTH_TetR"/>
</dbReference>
<name>A0A918TZ22_STRCJ</name>
<dbReference type="InterPro" id="IPR050109">
    <property type="entry name" value="HTH-type_TetR-like_transc_reg"/>
</dbReference>
<dbReference type="SUPFAM" id="SSF48498">
    <property type="entry name" value="Tetracyclin repressor-like, C-terminal domain"/>
    <property type="match status" value="1"/>
</dbReference>
<dbReference type="EMBL" id="BMVB01000027">
    <property type="protein sequence ID" value="GHC69151.1"/>
    <property type="molecule type" value="Genomic_DNA"/>
</dbReference>
<evidence type="ECO:0000256" key="1">
    <source>
        <dbReference type="ARBA" id="ARBA00023015"/>
    </source>
</evidence>
<evidence type="ECO:0000256" key="2">
    <source>
        <dbReference type="ARBA" id="ARBA00023125"/>
    </source>
</evidence>
<sequence>MSSGSSEQRPPALRADARRNREALVAAARELFAEQGLEVPFDEIARRAGVGNATLYRRFPTREALIEAVFGELLGRSMAAGEQARQGEDAFASLVAYMERIFEGLAADRGAIELMTAAIPAGPTLAELREHNHETVGLLVRRAQEQGTMRPEVVTEDLLFALAALGRYVPSAATAAPGSWRRYLALLFDGFRPQVSGPLPAPPLTLDQLNTTLTDAGRAG</sequence>
<dbReference type="InterPro" id="IPR049445">
    <property type="entry name" value="TetR_SbtR-like_C"/>
</dbReference>
<organism evidence="6 7">
    <name type="scientific">Streptomyces cinnamoneus</name>
    <name type="common">Streptoverticillium cinnamoneum</name>
    <dbReference type="NCBI Taxonomy" id="53446"/>
    <lineage>
        <taxon>Bacteria</taxon>
        <taxon>Bacillati</taxon>
        <taxon>Actinomycetota</taxon>
        <taxon>Actinomycetes</taxon>
        <taxon>Kitasatosporales</taxon>
        <taxon>Streptomycetaceae</taxon>
        <taxon>Streptomyces</taxon>
        <taxon>Streptomyces cinnamoneus group</taxon>
    </lineage>
</organism>
<dbReference type="Proteomes" id="UP000646244">
    <property type="component" value="Unassembled WGS sequence"/>
</dbReference>
<evidence type="ECO:0000256" key="3">
    <source>
        <dbReference type="ARBA" id="ARBA00023163"/>
    </source>
</evidence>
<protein>
    <submittedName>
        <fullName evidence="6">TetR family transcriptional regulator</fullName>
    </submittedName>
</protein>
<reference evidence="6" key="2">
    <citation type="submission" date="2020-09" db="EMBL/GenBank/DDBJ databases">
        <authorList>
            <person name="Sun Q."/>
            <person name="Ohkuma M."/>
        </authorList>
    </citation>
    <scope>NUCLEOTIDE SEQUENCE</scope>
    <source>
        <strain evidence="6">JCM 4633</strain>
    </source>
</reference>
<feature type="DNA-binding region" description="H-T-H motif" evidence="4">
    <location>
        <begin position="40"/>
        <end position="59"/>
    </location>
</feature>
<evidence type="ECO:0000256" key="4">
    <source>
        <dbReference type="PROSITE-ProRule" id="PRU00335"/>
    </source>
</evidence>
<dbReference type="Gene3D" id="1.10.357.10">
    <property type="entry name" value="Tetracycline Repressor, domain 2"/>
    <property type="match status" value="1"/>
</dbReference>
<dbReference type="Pfam" id="PF00440">
    <property type="entry name" value="TetR_N"/>
    <property type="match status" value="1"/>
</dbReference>
<evidence type="ECO:0000313" key="6">
    <source>
        <dbReference type="EMBL" id="GHC69151.1"/>
    </source>
</evidence>
<feature type="domain" description="HTH tetR-type" evidence="5">
    <location>
        <begin position="18"/>
        <end position="77"/>
    </location>
</feature>
<dbReference type="InterPro" id="IPR009057">
    <property type="entry name" value="Homeodomain-like_sf"/>
</dbReference>
<evidence type="ECO:0000313" key="7">
    <source>
        <dbReference type="Proteomes" id="UP000646244"/>
    </source>
</evidence>
<proteinExistence type="predicted"/>
<dbReference type="SUPFAM" id="SSF46689">
    <property type="entry name" value="Homeodomain-like"/>
    <property type="match status" value="1"/>
</dbReference>
<dbReference type="RefSeq" id="WP_190112599.1">
    <property type="nucleotide sequence ID" value="NZ_BMVB01000027.1"/>
</dbReference>
<dbReference type="PRINTS" id="PR00455">
    <property type="entry name" value="HTHTETR"/>
</dbReference>
<dbReference type="PANTHER" id="PTHR30055">
    <property type="entry name" value="HTH-TYPE TRANSCRIPTIONAL REGULATOR RUTR"/>
    <property type="match status" value="1"/>
</dbReference>
<keyword evidence="3" id="KW-0804">Transcription</keyword>
<dbReference type="InterPro" id="IPR036271">
    <property type="entry name" value="Tet_transcr_reg_TetR-rel_C_sf"/>
</dbReference>